<feature type="domain" description="SH3" evidence="15">
    <location>
        <begin position="528"/>
        <end position="597"/>
    </location>
</feature>
<keyword evidence="1 11" id="KW-0728">SH3 domain</keyword>
<keyword evidence="3 12" id="KW-0547">Nucleotide-binding</keyword>
<dbReference type="InterPro" id="IPR036860">
    <property type="entry name" value="SH2_dom_sf"/>
</dbReference>
<keyword evidence="18" id="KW-1185">Reference proteome</keyword>
<dbReference type="SMART" id="SM00219">
    <property type="entry name" value="TyrKc"/>
    <property type="match status" value="1"/>
</dbReference>
<comment type="catalytic activity">
    <reaction evidence="9 13">
        <text>L-tyrosyl-[protein] + ATP = O-phospho-L-tyrosyl-[protein] + ADP + H(+)</text>
        <dbReference type="Rhea" id="RHEA:10596"/>
        <dbReference type="Rhea" id="RHEA-COMP:10136"/>
        <dbReference type="Rhea" id="RHEA-COMP:20101"/>
        <dbReference type="ChEBI" id="CHEBI:15378"/>
        <dbReference type="ChEBI" id="CHEBI:30616"/>
        <dbReference type="ChEBI" id="CHEBI:46858"/>
        <dbReference type="ChEBI" id="CHEBI:61978"/>
        <dbReference type="ChEBI" id="CHEBI:456216"/>
        <dbReference type="EC" id="2.7.10.2"/>
    </reaction>
</comment>
<comment type="similarity">
    <text evidence="13">Belongs to the protein kinase superfamily. Tyr protein kinase family.</text>
</comment>
<feature type="domain" description="Protein kinase" evidence="16">
    <location>
        <begin position="720"/>
        <end position="972"/>
    </location>
</feature>
<keyword evidence="8" id="KW-0449">Lipoprotein</keyword>
<dbReference type="Gene3D" id="1.10.510.10">
    <property type="entry name" value="Transferase(Phosphotransferase) domain 1"/>
    <property type="match status" value="1"/>
</dbReference>
<dbReference type="PROSITE" id="PS50001">
    <property type="entry name" value="SH2"/>
    <property type="match status" value="1"/>
</dbReference>
<evidence type="ECO:0000256" key="8">
    <source>
        <dbReference type="ARBA" id="ARBA00023288"/>
    </source>
</evidence>
<dbReference type="SUPFAM" id="SSF53697">
    <property type="entry name" value="SIS domain"/>
    <property type="match status" value="2"/>
</dbReference>
<dbReference type="EC" id="2.7.10.2" evidence="13"/>
<organism evidence="17 18">
    <name type="scientific">Labeo rohita</name>
    <name type="common">Indian major carp</name>
    <name type="synonym">Cyprinus rohita</name>
    <dbReference type="NCBI Taxonomy" id="84645"/>
    <lineage>
        <taxon>Eukaryota</taxon>
        <taxon>Metazoa</taxon>
        <taxon>Chordata</taxon>
        <taxon>Craniata</taxon>
        <taxon>Vertebrata</taxon>
        <taxon>Euteleostomi</taxon>
        <taxon>Actinopterygii</taxon>
        <taxon>Neopterygii</taxon>
        <taxon>Teleostei</taxon>
        <taxon>Ostariophysi</taxon>
        <taxon>Cypriniformes</taxon>
        <taxon>Cyprinidae</taxon>
        <taxon>Labeoninae</taxon>
        <taxon>Labeonini</taxon>
        <taxon>Labeo</taxon>
    </lineage>
</organism>
<evidence type="ECO:0000256" key="10">
    <source>
        <dbReference type="PROSITE-ProRule" id="PRU00191"/>
    </source>
</evidence>
<dbReference type="InterPro" id="IPR017441">
    <property type="entry name" value="Protein_kinase_ATP_BS"/>
</dbReference>
<evidence type="ECO:0000256" key="3">
    <source>
        <dbReference type="ARBA" id="ARBA00022741"/>
    </source>
</evidence>
<dbReference type="EMBL" id="JACTAM010000017">
    <property type="protein sequence ID" value="KAI2654099.1"/>
    <property type="molecule type" value="Genomic_DNA"/>
</dbReference>
<evidence type="ECO:0000256" key="11">
    <source>
        <dbReference type="PROSITE-ProRule" id="PRU00192"/>
    </source>
</evidence>
<dbReference type="SMART" id="SM00326">
    <property type="entry name" value="SH3"/>
    <property type="match status" value="1"/>
</dbReference>
<dbReference type="InterPro" id="IPR040190">
    <property type="entry name" value="MURQ/GCKR"/>
</dbReference>
<dbReference type="Pfam" id="PF00017">
    <property type="entry name" value="SH2"/>
    <property type="match status" value="1"/>
</dbReference>
<keyword evidence="6 13" id="KW-0829">Tyrosine-protein kinase</keyword>
<feature type="binding site" evidence="12">
    <location>
        <position position="748"/>
    </location>
    <ligand>
        <name>ATP</name>
        <dbReference type="ChEBI" id="CHEBI:30616"/>
    </ligand>
</feature>
<evidence type="ECO:0000256" key="2">
    <source>
        <dbReference type="ARBA" id="ARBA00022679"/>
    </source>
</evidence>
<dbReference type="PROSITE" id="PS00109">
    <property type="entry name" value="PROTEIN_KINASE_TYR"/>
    <property type="match status" value="1"/>
</dbReference>
<dbReference type="InterPro" id="IPR001347">
    <property type="entry name" value="SIS_dom"/>
</dbReference>
<dbReference type="Proteomes" id="UP000830375">
    <property type="component" value="Unassembled WGS sequence"/>
</dbReference>
<sequence length="980" mass="112069">MNMDDLKSCYKLSLPVTEKCNPISRDIDKANGKQMVQILRRCDAEIFEKKINHDPCHQKLYNSSVIQTMVDVAKRAEMMLRDPEESLIVLSGCGTSGRIAFLLVTSFNEMLKAQKQKQICSYIIAGGDRALLTSQEAPEDDPALGARTLDKVCTGKKHVLFIGISCGMSAPFVAGQLDFCLKHLDVFTPVLLGFNPVHMARSEPMQDCSFHFKDVAERMTAEQRHKKAFVLNPVLGAEAISGSCISARITTNEMVYETTYSHSDELAELIHKAGESLQVKAHVYYIGWQTLGIIGLTDASECIPTYGADFDDIRGFINNGFSEMKNKEGDLSSLGPQFVIGHKDFVDAILPSLSPNDMILFLFTANDDLHEVTALADQVRQRTSNLHAVAHDLEKLTVPERICNMFETVLHITWSFSSEEMNSFVMRQRWELSTKWCLNAISTGAHVMKGKVYMNYMIDLRVTNSKLYRRAINILQRFTGCTKSECERALLRAIYSTDDLSEDMTSADVWKHTDAANRRDRNGERTLSRKTVFKSIYDYPSRTIWDLNLKKGDILEVTEETEYWLYVRRRTAKGNGSKSFVEEKGYVPKDFVKPLDSVEAEPWYFESVKTRIEAKRCLLRPENQEGAFLIWKCDENNQYYLSVKNGLHARHYRVKQTENDKQFFLVHHTTFQTLRQLTEFYSKHEDGLCPKLHEACVKLDQPVPLTLSFDTKWEIDRSSLTKIKKLGSGEFADVWEGLWNNTTEVAIKEFKDVNYLNIKTEIDIMKELHHDRLLKLYAVCTNSEPMCLVTELMKNGSLKKFLISHKENQDLEFSLMMDFAVQITEGMMYIENKIVHRDLRAENILLTDMQCCKIADFGLAEINLSGSHRISAGIKVPVKWMAPEIFENKAYTSKSDVWSFGILLTEIVTYGDDPYPGMDKMTCVRSIQRGERMERPAGCPEALYDIMLLCWRSDPEERPTFTQLRTKLMALINEPDSELE</sequence>
<dbReference type="InterPro" id="IPR000980">
    <property type="entry name" value="SH2"/>
</dbReference>
<proteinExistence type="inferred from homology"/>
<dbReference type="Gene3D" id="3.40.50.12620">
    <property type="match status" value="1"/>
</dbReference>
<keyword evidence="2 13" id="KW-0808">Transferase</keyword>
<dbReference type="PANTHER" id="PTHR10088">
    <property type="entry name" value="GLUCOKINASE REGULATORY PROTEIN"/>
    <property type="match status" value="1"/>
</dbReference>
<accession>A0ABQ8LTW5</accession>
<evidence type="ECO:0000313" key="18">
    <source>
        <dbReference type="Proteomes" id="UP000830375"/>
    </source>
</evidence>
<dbReference type="Gene3D" id="3.30.505.10">
    <property type="entry name" value="SH2 domain"/>
    <property type="match status" value="1"/>
</dbReference>
<dbReference type="PANTHER" id="PTHR10088:SF4">
    <property type="entry name" value="GLUCOKINASE REGULATORY PROTEIN"/>
    <property type="match status" value="1"/>
</dbReference>
<keyword evidence="5 12" id="KW-0067">ATP-binding</keyword>
<dbReference type="PRINTS" id="PR00109">
    <property type="entry name" value="TYRKINASE"/>
</dbReference>
<evidence type="ECO:0000256" key="13">
    <source>
        <dbReference type="RuleBase" id="RU362096"/>
    </source>
</evidence>
<dbReference type="Gene3D" id="2.30.30.40">
    <property type="entry name" value="SH3 Domains"/>
    <property type="match status" value="1"/>
</dbReference>
<dbReference type="Pfam" id="PF07714">
    <property type="entry name" value="PK_Tyr_Ser-Thr"/>
    <property type="match status" value="1"/>
</dbReference>
<dbReference type="Pfam" id="PF22198">
    <property type="entry name" value="GKRP_SIS_2"/>
    <property type="match status" value="1"/>
</dbReference>
<dbReference type="PROSITE" id="PS00107">
    <property type="entry name" value="PROTEIN_KINASE_ATP"/>
    <property type="match status" value="1"/>
</dbReference>
<dbReference type="InterPro" id="IPR054017">
    <property type="entry name" value="GKRP_SIS_2"/>
</dbReference>
<evidence type="ECO:0000259" key="14">
    <source>
        <dbReference type="PROSITE" id="PS50001"/>
    </source>
</evidence>
<evidence type="ECO:0000256" key="9">
    <source>
        <dbReference type="ARBA" id="ARBA00051245"/>
    </source>
</evidence>
<dbReference type="InterPro" id="IPR001245">
    <property type="entry name" value="Ser-Thr/Tyr_kinase_cat_dom"/>
</dbReference>
<evidence type="ECO:0000256" key="4">
    <source>
        <dbReference type="ARBA" id="ARBA00022777"/>
    </source>
</evidence>
<dbReference type="PROSITE" id="PS50002">
    <property type="entry name" value="SH3"/>
    <property type="match status" value="1"/>
</dbReference>
<gene>
    <name evidence="17" type="ORF">H4Q32_010725</name>
</gene>
<reference evidence="17 18" key="1">
    <citation type="submission" date="2022-01" db="EMBL/GenBank/DDBJ databases">
        <title>A high-quality chromosome-level genome assembly of rohu carp, Labeo rohita.</title>
        <authorList>
            <person name="Arick M.A. II"/>
            <person name="Hsu C.-Y."/>
            <person name="Magbanua Z."/>
            <person name="Pechanova O."/>
            <person name="Grover C."/>
            <person name="Miller E."/>
            <person name="Thrash A."/>
            <person name="Ezzel L."/>
            <person name="Alam S."/>
            <person name="Benzie J."/>
            <person name="Hamilton M."/>
            <person name="Karsi A."/>
            <person name="Lawrence M.L."/>
            <person name="Peterson D.G."/>
        </authorList>
    </citation>
    <scope>NUCLEOTIDE SEQUENCE [LARGE SCALE GENOMIC DNA]</scope>
    <source>
        <strain evidence="18">BAU-BD-2019</strain>
        <tissue evidence="17">Blood</tissue>
    </source>
</reference>
<keyword evidence="10" id="KW-0727">SH2 domain</keyword>
<dbReference type="InterPro" id="IPR020635">
    <property type="entry name" value="Tyr_kinase_cat_dom"/>
</dbReference>
<dbReference type="SUPFAM" id="SSF55550">
    <property type="entry name" value="SH2 domain"/>
    <property type="match status" value="1"/>
</dbReference>
<feature type="domain" description="SH2" evidence="14">
    <location>
        <begin position="603"/>
        <end position="703"/>
    </location>
</feature>
<dbReference type="Pfam" id="PF20741">
    <property type="entry name" value="GKRP-like_C"/>
    <property type="match status" value="1"/>
</dbReference>
<evidence type="ECO:0000259" key="16">
    <source>
        <dbReference type="PROSITE" id="PS50011"/>
    </source>
</evidence>
<dbReference type="SMART" id="SM00252">
    <property type="entry name" value="SH2"/>
    <property type="match status" value="1"/>
</dbReference>
<comment type="caution">
    <text evidence="17">The sequence shown here is derived from an EMBL/GenBank/DDBJ whole genome shotgun (WGS) entry which is preliminary data.</text>
</comment>
<protein>
    <recommendedName>
        <fullName evidence="13">Tyrosine-protein kinase</fullName>
        <ecNumber evidence="13">2.7.10.2</ecNumber>
    </recommendedName>
</protein>
<dbReference type="PROSITE" id="PS50011">
    <property type="entry name" value="PROTEIN_KINASE_DOM"/>
    <property type="match status" value="1"/>
</dbReference>
<evidence type="ECO:0000256" key="6">
    <source>
        <dbReference type="ARBA" id="ARBA00023137"/>
    </source>
</evidence>
<dbReference type="InterPro" id="IPR036028">
    <property type="entry name" value="SH3-like_dom_sf"/>
</dbReference>
<dbReference type="Gene3D" id="3.40.50.10490">
    <property type="entry name" value="Glucose-6-phosphate isomerase like protein, domain 1"/>
    <property type="match status" value="1"/>
</dbReference>
<evidence type="ECO:0000256" key="12">
    <source>
        <dbReference type="PROSITE-ProRule" id="PRU10141"/>
    </source>
</evidence>
<dbReference type="InterPro" id="IPR000719">
    <property type="entry name" value="Prot_kinase_dom"/>
</dbReference>
<evidence type="ECO:0000256" key="1">
    <source>
        <dbReference type="ARBA" id="ARBA00022443"/>
    </source>
</evidence>
<dbReference type="Pfam" id="PF22645">
    <property type="entry name" value="GKRP_SIS_N"/>
    <property type="match status" value="1"/>
</dbReference>
<dbReference type="SUPFAM" id="SSF56112">
    <property type="entry name" value="Protein kinase-like (PK-like)"/>
    <property type="match status" value="1"/>
</dbReference>
<name>A0ABQ8LTW5_LABRO</name>
<dbReference type="InterPro" id="IPR011009">
    <property type="entry name" value="Kinase-like_dom_sf"/>
</dbReference>
<evidence type="ECO:0000313" key="17">
    <source>
        <dbReference type="EMBL" id="KAI2654099.1"/>
    </source>
</evidence>
<dbReference type="SUPFAM" id="SSF50044">
    <property type="entry name" value="SH3-domain"/>
    <property type="match status" value="1"/>
</dbReference>
<dbReference type="InterPro" id="IPR046348">
    <property type="entry name" value="SIS_dom_sf"/>
</dbReference>
<evidence type="ECO:0000256" key="5">
    <source>
        <dbReference type="ARBA" id="ARBA00022840"/>
    </source>
</evidence>
<keyword evidence="4 13" id="KW-0418">Kinase</keyword>
<evidence type="ECO:0000256" key="7">
    <source>
        <dbReference type="ARBA" id="ARBA00023277"/>
    </source>
</evidence>
<dbReference type="InterPro" id="IPR001452">
    <property type="entry name" value="SH3_domain"/>
</dbReference>
<keyword evidence="7" id="KW-0119">Carbohydrate metabolism</keyword>
<dbReference type="InterPro" id="IPR008266">
    <property type="entry name" value="Tyr_kinase_AS"/>
</dbReference>
<evidence type="ECO:0000259" key="15">
    <source>
        <dbReference type="PROSITE" id="PS50002"/>
    </source>
</evidence>
<dbReference type="Gene3D" id="1.10.8.1080">
    <property type="match status" value="1"/>
</dbReference>